<dbReference type="EMBL" id="KV428121">
    <property type="protein sequence ID" value="KZT35971.1"/>
    <property type="molecule type" value="Genomic_DNA"/>
</dbReference>
<evidence type="ECO:0000259" key="6">
    <source>
        <dbReference type="Pfam" id="PF16213"/>
    </source>
</evidence>
<dbReference type="Proteomes" id="UP000076798">
    <property type="component" value="Unassembled WGS sequence"/>
</dbReference>
<proteinExistence type="predicted"/>
<feature type="region of interest" description="Disordered" evidence="3">
    <location>
        <begin position="1906"/>
        <end position="1942"/>
    </location>
</feature>
<feature type="domain" description="Mon2/Sec7/BIG1-like dimerisation and cyclophilin-binding" evidence="6">
    <location>
        <begin position="5"/>
        <end position="167"/>
    </location>
</feature>
<dbReference type="PANTHER" id="PTHR48125">
    <property type="entry name" value="LP07818P1"/>
    <property type="match status" value="1"/>
</dbReference>
<name>A0A166B3S1_9AGAM</name>
<feature type="domain" description="Mon2 C-terminal" evidence="5">
    <location>
        <begin position="1225"/>
        <end position="1390"/>
    </location>
</feature>
<dbReference type="STRING" id="1314776.A0A166B3S1"/>
<organism evidence="7 8">
    <name type="scientific">Sistotremastrum suecicum HHB10207 ss-3</name>
    <dbReference type="NCBI Taxonomy" id="1314776"/>
    <lineage>
        <taxon>Eukaryota</taxon>
        <taxon>Fungi</taxon>
        <taxon>Dikarya</taxon>
        <taxon>Basidiomycota</taxon>
        <taxon>Agaricomycotina</taxon>
        <taxon>Agaricomycetes</taxon>
        <taxon>Sistotremastrales</taxon>
        <taxon>Sistotremastraceae</taxon>
        <taxon>Sistotremastrum</taxon>
    </lineage>
</organism>
<dbReference type="PANTHER" id="PTHR48125:SF10">
    <property type="entry name" value="OS12G0136300 PROTEIN"/>
    <property type="match status" value="1"/>
</dbReference>
<feature type="compositionally biased region" description="Low complexity" evidence="3">
    <location>
        <begin position="369"/>
        <end position="383"/>
    </location>
</feature>
<feature type="compositionally biased region" description="Low complexity" evidence="3">
    <location>
        <begin position="548"/>
        <end position="575"/>
    </location>
</feature>
<feature type="compositionally biased region" description="Pro residues" evidence="3">
    <location>
        <begin position="1133"/>
        <end position="1144"/>
    </location>
</feature>
<evidence type="ECO:0000313" key="7">
    <source>
        <dbReference type="EMBL" id="KZT35971.1"/>
    </source>
</evidence>
<evidence type="ECO:0008006" key="9">
    <source>
        <dbReference type="Google" id="ProtNLM"/>
    </source>
</evidence>
<protein>
    <recommendedName>
        <fullName evidence="9">Protein MON2 homolog</fullName>
    </recommendedName>
</protein>
<feature type="domain" description="Mon2/Sec7/BIG1-like HUS" evidence="4">
    <location>
        <begin position="202"/>
        <end position="370"/>
    </location>
</feature>
<feature type="compositionally biased region" description="Low complexity" evidence="3">
    <location>
        <begin position="1122"/>
        <end position="1132"/>
    </location>
</feature>
<dbReference type="Pfam" id="PF12783">
    <property type="entry name" value="Sec7-like_HUS"/>
    <property type="match status" value="1"/>
</dbReference>
<evidence type="ECO:0000256" key="2">
    <source>
        <dbReference type="ARBA" id="ARBA00022927"/>
    </source>
</evidence>
<dbReference type="OrthoDB" id="294853at2759"/>
<dbReference type="InterPro" id="IPR032629">
    <property type="entry name" value="DCB_dom"/>
</dbReference>
<dbReference type="Pfam" id="PF16206">
    <property type="entry name" value="Mon2_C"/>
    <property type="match status" value="2"/>
</dbReference>
<feature type="region of interest" description="Disordered" evidence="3">
    <location>
        <begin position="1122"/>
        <end position="1151"/>
    </location>
</feature>
<feature type="region of interest" description="Disordered" evidence="3">
    <location>
        <begin position="417"/>
        <end position="440"/>
    </location>
</feature>
<feature type="region of interest" description="Disordered" evidence="3">
    <location>
        <begin position="365"/>
        <end position="384"/>
    </location>
</feature>
<evidence type="ECO:0000256" key="1">
    <source>
        <dbReference type="ARBA" id="ARBA00022448"/>
    </source>
</evidence>
<evidence type="ECO:0000313" key="8">
    <source>
        <dbReference type="Proteomes" id="UP000076798"/>
    </source>
</evidence>
<dbReference type="GO" id="GO:0015031">
    <property type="term" value="P:protein transport"/>
    <property type="evidence" value="ECO:0007669"/>
    <property type="project" value="UniProtKB-KW"/>
</dbReference>
<feature type="compositionally biased region" description="Gly residues" evidence="3">
    <location>
        <begin position="806"/>
        <end position="815"/>
    </location>
</feature>
<feature type="region of interest" description="Disordered" evidence="3">
    <location>
        <begin position="869"/>
        <end position="928"/>
    </location>
</feature>
<feature type="compositionally biased region" description="Basic and acidic residues" evidence="3">
    <location>
        <begin position="1921"/>
        <end position="1931"/>
    </location>
</feature>
<dbReference type="SUPFAM" id="SSF48371">
    <property type="entry name" value="ARM repeat"/>
    <property type="match status" value="2"/>
</dbReference>
<keyword evidence="2" id="KW-0653">Protein transport</keyword>
<evidence type="ECO:0000259" key="5">
    <source>
        <dbReference type="Pfam" id="PF16206"/>
    </source>
</evidence>
<dbReference type="InterPro" id="IPR032817">
    <property type="entry name" value="Mon2_C"/>
</dbReference>
<evidence type="ECO:0000256" key="3">
    <source>
        <dbReference type="SAM" id="MobiDB-lite"/>
    </source>
</evidence>
<keyword evidence="1" id="KW-0813">Transport</keyword>
<sequence>MGSLAFLVTELQSLSSESRRKHPEIRDAAEKSLSIIRSTPDTSQSTLLTSPHSSEILKPLFISLSTKNAKIVAIALSSVQRLITLRVLPQSAASVIVEAMIECMNQGVDIQLRVLQTILGLVTNFRMIHGELLGEALYVCFKLQESRIAVVSSTAAATLRQLVMFIVGDQVLSEDKLSPPPPPLSSPITLPDGSSIHLPQAAQDAYQVFEDLCLMANSEKPRLLKLEGIPKTFALELVESILTNYHQVMRKHPEQLLLTSHHLTPFLLQTLHSKPLFPLTLRATRVVFLLIKQFSDEFQNEVEVFLGLIIRTIAPGSTTGGGGGDGRGEGGGEGRPLWVRVISTEILRGLCSDAELMRKIYTRYDAPKSQSSSSSETSPGSQSHEGIFTSLLSALNRLSTEKPSLLGTSSQMQGIVPASFLHPHPPHTSHTSHPNDLNPGGGGYGIDVAGVAIAGSRIVASAASAAGGMVGIPGMGMGGGEEVGLSAGSSMKLQCIDQLDKSDAPPIPETYIYLLGLQCLCLLSDGFAGYVLPVYNTLARTRPSSSNPTLSQGPQGPQSSLPPSSPGPFSASPGPLRAPPALDLSKLPPSPQTTSLLTIHAMLSQGWPPLLASLSFYISTSLSTPLFGDTLSAFQNLIMVSGALGGGLDVARDAFLGVLGKGGVPGRVVGALDSYSSPYSSQEPATPRTGLDGLGLGFVTGSGGSNNSGAGGGGGGPGLSQRNMACLKVLISCAVFLGGSLGEAWFGVLEIVQNASYVLSLKSSSSSAAGKRHASIPSTAGGGSGGTRSVSSTLPTSSSTQSPGQGTPGSGGPGGAEETHPILQDTDPTSLLDQIRRLIESTKNLDDEAFRAFVESCCRLSLEMIGMQSSVPMPPPQPSIIIESGSVEEEKDGDGGKDGSLKEKEGSPMLSPRAGSEKSHRRRASGIHLPRTLRSGDFGLTTLSTISLLNIPRLIYRPPSIAWNSITSHFLSVLSAPYVPPNLRVQASRALDDILVVVPRNLGASASSGGAAGGVGRDVQGRVFQVLAQQISSIRDTHNSGGGGGGGGGVVLEIQKMGLETLLQILQSSVHTLQVGWETIFEVLGSVCKPPSSTTKALSLSSDSLSSLPLVFEDSPSTSTIATSAASATSPVTPTPKSKPPPLSLPSTSASEKGNATLVRIAFQSVTLLSDNLNLFTSSQLRLYISTLGSFGRQSDTNIALTAAASLLWTVSDAIQSKRKILAEEPEYSKLWMDLLMELLGLCEDGRAEVRVGAIQTLFRSLLLYGETLSTGTWDECLWKVTLPLLDVLTTAVRQSTHQSPPPTATATLLGIEQTNQWDESKALAFTSIGSLLESFIVSKILKLEDFEKVWDALIRHVQDAFMFDSSAVSTAALRALEKALKAASKHPSSSEEGEGVEKGRVGGAVERVWASIEEMGSVISRRTTAPQSPSSLSSFHQSQSLSQESLLVLVEVIEASRGLSKTVRSDEWEVGRLGGLLGILKSVLTYPNSRSYRPDVDNVTPVQGAVLRVVSSIDLTQPKAISLVLSDLAEYATLPFLAAFDIPSEYPPANANANGSAKKAMKRLSYIAVCKKAMPKVVEIYDRFRGRREIYVDGTVEAILSAYSIPIKLKYDCPAPSVHGHDEPLWKTATVNFLKIVKDCVGKLHEEESDIPAERIEAIWHQLIDGFRGGLLADCSAAESFPLEVQEQEENFDIQLLASLEDDIIPHIGDERIPSHLITQLSDVLQRSSRIHDFDEFEEEVGTTVGVPTIPRERFSYWCFDLLFVVCSRTAEGDERARRRLAAIALPALMSRCKSVLTRYVADQSLRGPMPLPRARQEELLYILHKLLNLRLWEGSLWASYSDDPSKYSAGLPEPDIGTKHEQLLADITKRGPRAHLFHLYPILCEIIGNGEASPRAWVFPVRRPSKSLPPPPSSEVEPNDPKASPKEDNESSTSTPALSPVAIELDARDLVFKCLREIGKEMGLIG</sequence>
<feature type="compositionally biased region" description="Basic and acidic residues" evidence="3">
    <location>
        <begin position="893"/>
        <end position="906"/>
    </location>
</feature>
<dbReference type="InterPro" id="IPR016024">
    <property type="entry name" value="ARM-type_fold"/>
</dbReference>
<accession>A0A166B3S1</accession>
<dbReference type="Pfam" id="PF16213">
    <property type="entry name" value="DCB"/>
    <property type="match status" value="1"/>
</dbReference>
<feature type="region of interest" description="Disordered" evidence="3">
    <location>
        <begin position="542"/>
        <end position="587"/>
    </location>
</feature>
<keyword evidence="8" id="KW-1185">Reference proteome</keyword>
<dbReference type="GO" id="GO:0005794">
    <property type="term" value="C:Golgi apparatus"/>
    <property type="evidence" value="ECO:0007669"/>
    <property type="project" value="UniProtKB-ARBA"/>
</dbReference>
<dbReference type="InterPro" id="IPR032691">
    <property type="entry name" value="Mon2/Sec7/BIG1-like_HUS"/>
</dbReference>
<evidence type="ECO:0000259" key="4">
    <source>
        <dbReference type="Pfam" id="PF12783"/>
    </source>
</evidence>
<gene>
    <name evidence="7" type="ORF">SISSUDRAFT_1050547</name>
</gene>
<feature type="region of interest" description="Disordered" evidence="3">
    <location>
        <begin position="769"/>
        <end position="827"/>
    </location>
</feature>
<feature type="compositionally biased region" description="Low complexity" evidence="3">
    <location>
        <begin position="787"/>
        <end position="805"/>
    </location>
</feature>
<feature type="domain" description="Mon2 C-terminal" evidence="5">
    <location>
        <begin position="1554"/>
        <end position="1827"/>
    </location>
</feature>
<reference evidence="7 8" key="1">
    <citation type="journal article" date="2016" name="Mol. Biol. Evol.">
        <title>Comparative Genomics of Early-Diverging Mushroom-Forming Fungi Provides Insights into the Origins of Lignocellulose Decay Capabilities.</title>
        <authorList>
            <person name="Nagy L.G."/>
            <person name="Riley R."/>
            <person name="Tritt A."/>
            <person name="Adam C."/>
            <person name="Daum C."/>
            <person name="Floudas D."/>
            <person name="Sun H."/>
            <person name="Yadav J.S."/>
            <person name="Pangilinan J."/>
            <person name="Larsson K.H."/>
            <person name="Matsuura K."/>
            <person name="Barry K."/>
            <person name="Labutti K."/>
            <person name="Kuo R."/>
            <person name="Ohm R.A."/>
            <person name="Bhattacharya S.S."/>
            <person name="Shirouzu T."/>
            <person name="Yoshinaga Y."/>
            <person name="Martin F.M."/>
            <person name="Grigoriev I.V."/>
            <person name="Hibbett D.S."/>
        </authorList>
    </citation>
    <scope>NUCLEOTIDE SEQUENCE [LARGE SCALE GENOMIC DNA]</scope>
    <source>
        <strain evidence="7 8">HHB10207 ss-3</strain>
    </source>
</reference>